<keyword evidence="3" id="KW-1185">Reference proteome</keyword>
<name>A0A9E6MRF7_9ACTN</name>
<proteinExistence type="predicted"/>
<dbReference type="InterPro" id="IPR010298">
    <property type="entry name" value="YacP-like"/>
</dbReference>
<dbReference type="RefSeq" id="WP_166078540.1">
    <property type="nucleotide sequence ID" value="NZ_CP072829.1"/>
</dbReference>
<dbReference type="Proteomes" id="UP000636394">
    <property type="component" value="Unassembled WGS sequence"/>
</dbReference>
<dbReference type="Pfam" id="PF05991">
    <property type="entry name" value="NYN_YacP"/>
    <property type="match status" value="1"/>
</dbReference>
<dbReference type="PANTHER" id="PTHR34547:SF1">
    <property type="entry name" value="YACP-LIKE NYN DOMAIN PROTEIN"/>
    <property type="match status" value="1"/>
</dbReference>
<dbReference type="AlphaFoldDB" id="A0A9E6MRF7"/>
<gene>
    <name evidence="1" type="ORF">GMI68_00630</name>
    <name evidence="2" type="ORF">J7S26_01470</name>
</gene>
<evidence type="ECO:0000313" key="4">
    <source>
        <dbReference type="Proteomes" id="UP000671910"/>
    </source>
</evidence>
<protein>
    <submittedName>
        <fullName evidence="2">NYN domain-containing protein</fullName>
    </submittedName>
    <submittedName>
        <fullName evidence="1">RNA-binding protein</fullName>
    </submittedName>
</protein>
<sequence length="178" mass="19697">MARVRKKILIVDGYNVLRSGSRYRTISVPDYTDDAFNAARDRLVDDVINYAGREYQAIIVYDGGDNAFSSGEVEKVGGVRIMFSPAGQSADKVIEKIAHDAKARGVEALVVTSDASVQDTVFGGGVERMSAEGFCREMGRYYDEVRVERRQKVAVKNTVADRISPDALAKLKALRDRR</sequence>
<organism evidence="2 4">
    <name type="scientific">Xiamenia xianingshaonis</name>
    <dbReference type="NCBI Taxonomy" id="2682776"/>
    <lineage>
        <taxon>Bacteria</taxon>
        <taxon>Bacillati</taxon>
        <taxon>Actinomycetota</taxon>
        <taxon>Coriobacteriia</taxon>
        <taxon>Eggerthellales</taxon>
        <taxon>Eggerthellaceae</taxon>
        <taxon>Xiamenia</taxon>
    </lineage>
</organism>
<dbReference type="KEGG" id="ebz:J7S26_01470"/>
<dbReference type="PANTHER" id="PTHR34547">
    <property type="entry name" value="YACP-LIKE NYN DOMAIN PROTEIN"/>
    <property type="match status" value="1"/>
</dbReference>
<reference evidence="2" key="2">
    <citation type="submission" date="2021-04" db="EMBL/GenBank/DDBJ databases">
        <title>Novel species in family Eggerthellaceae.</title>
        <authorList>
            <person name="Zhang G."/>
        </authorList>
    </citation>
    <scope>NUCLEOTIDE SEQUENCE</scope>
    <source>
        <strain evidence="2">Zg-886</strain>
    </source>
</reference>
<accession>A0A9E6MRF7</accession>
<dbReference type="EMBL" id="CP072829">
    <property type="protein sequence ID" value="QTU84627.1"/>
    <property type="molecule type" value="Genomic_DNA"/>
</dbReference>
<dbReference type="Proteomes" id="UP000671910">
    <property type="component" value="Chromosome"/>
</dbReference>
<dbReference type="EMBL" id="WPCR01000001">
    <property type="protein sequence ID" value="NHM13289.1"/>
    <property type="molecule type" value="Genomic_DNA"/>
</dbReference>
<evidence type="ECO:0000313" key="2">
    <source>
        <dbReference type="EMBL" id="QTU84627.1"/>
    </source>
</evidence>
<evidence type="ECO:0000313" key="3">
    <source>
        <dbReference type="Proteomes" id="UP000636394"/>
    </source>
</evidence>
<reference evidence="1 3" key="1">
    <citation type="submission" date="2019-11" db="EMBL/GenBank/DDBJ databases">
        <title>Eggerthellaceae novel genus isolated from the rectal contents of marmort.</title>
        <authorList>
            <person name="Zhang G."/>
        </authorList>
    </citation>
    <scope>NUCLEOTIDE SEQUENCE [LARGE SCALE GENOMIC DNA]</scope>
    <source>
        <strain evidence="1">Zg-886</strain>
        <strain evidence="3">zg-886</strain>
    </source>
</reference>
<dbReference type="CDD" id="cd10912">
    <property type="entry name" value="PIN_YacP-like"/>
    <property type="match status" value="1"/>
</dbReference>
<evidence type="ECO:0000313" key="1">
    <source>
        <dbReference type="EMBL" id="NHM13289.1"/>
    </source>
</evidence>